<dbReference type="Proteomes" id="UP000037727">
    <property type="component" value="Unassembled WGS sequence"/>
</dbReference>
<protein>
    <submittedName>
        <fullName evidence="1">Uncharacterized protein</fullName>
    </submittedName>
</protein>
<evidence type="ECO:0000313" key="2">
    <source>
        <dbReference type="Proteomes" id="UP000037727"/>
    </source>
</evidence>
<reference evidence="1 2" key="1">
    <citation type="submission" date="2015-09" db="EMBL/GenBank/DDBJ databases">
        <title>Draft genome sequence and assembly of Photorhabdus sp. VMG, a bacterial symbiont associated with Heterorhabditis zealandica.</title>
        <authorList>
            <person name="Naidoo S."/>
            <person name="Featherston J."/>
            <person name="Mothupi B."/>
            <person name="Gray V.M."/>
        </authorList>
    </citation>
    <scope>NUCLEOTIDE SEQUENCE [LARGE SCALE GENOMIC DNA]</scope>
    <source>
        <strain evidence="1 2">VMG</strain>
    </source>
</reference>
<accession>A0ABR5K8T2</accession>
<gene>
    <name evidence="1" type="ORF">AM629_16290</name>
</gene>
<keyword evidence="2" id="KW-1185">Reference proteome</keyword>
<proteinExistence type="predicted"/>
<comment type="caution">
    <text evidence="1">The sequence shown here is derived from an EMBL/GenBank/DDBJ whole genome shotgun (WGS) entry which is preliminary data.</text>
</comment>
<evidence type="ECO:0000313" key="1">
    <source>
        <dbReference type="EMBL" id="KOY60968.1"/>
    </source>
</evidence>
<organism evidence="1 2">
    <name type="scientific">Photorhabdus heterorhabditis</name>
    <dbReference type="NCBI Taxonomy" id="880156"/>
    <lineage>
        <taxon>Bacteria</taxon>
        <taxon>Pseudomonadati</taxon>
        <taxon>Pseudomonadota</taxon>
        <taxon>Gammaproteobacteria</taxon>
        <taxon>Enterobacterales</taxon>
        <taxon>Morganellaceae</taxon>
        <taxon>Photorhabdus</taxon>
    </lineage>
</organism>
<dbReference type="EMBL" id="LJCS01000055">
    <property type="protein sequence ID" value="KOY60968.1"/>
    <property type="molecule type" value="Genomic_DNA"/>
</dbReference>
<sequence>MEVDEAIFTEFAGNIQYHKFRQIHRLQKTHGKKYPGISPITASFTDVIPLFSMSQYFEFSSNFLFLFLVHINLN</sequence>
<name>A0ABR5K8T2_9GAMM</name>